<keyword evidence="6" id="KW-0479">Metal-binding</keyword>
<name>A0AAV9Y0I1_9CRYT</name>
<feature type="domain" description="RIO kinase" evidence="16">
    <location>
        <begin position="65"/>
        <end position="296"/>
    </location>
</feature>
<dbReference type="Pfam" id="PF01163">
    <property type="entry name" value="RIO1"/>
    <property type="match status" value="1"/>
</dbReference>
<dbReference type="CDD" id="cd05144">
    <property type="entry name" value="RIO2_C"/>
    <property type="match status" value="1"/>
</dbReference>
<evidence type="ECO:0000256" key="10">
    <source>
        <dbReference type="ARBA" id="ARBA00022842"/>
    </source>
</evidence>
<gene>
    <name evidence="17" type="ORF">RS030_192811</name>
</gene>
<dbReference type="EC" id="2.7.11.1" evidence="3"/>
<dbReference type="InterPro" id="IPR011009">
    <property type="entry name" value="Kinase-like_dom_sf"/>
</dbReference>
<evidence type="ECO:0000256" key="11">
    <source>
        <dbReference type="ARBA" id="ARBA00047899"/>
    </source>
</evidence>
<protein>
    <recommendedName>
        <fullName evidence="13">Serine/threonine-protein kinase RIO2</fullName>
        <ecNumber evidence="3">2.7.11.1</ecNumber>
    </recommendedName>
    <alternativeName>
        <fullName evidence="14">Serine/threonine-protein kinase rio2</fullName>
    </alternativeName>
</protein>
<dbReference type="InterPro" id="IPR018935">
    <property type="entry name" value="RIO_kinase_CS"/>
</dbReference>
<dbReference type="GO" id="GO:0046872">
    <property type="term" value="F:metal ion binding"/>
    <property type="evidence" value="ECO:0007669"/>
    <property type="project" value="UniProtKB-KW"/>
</dbReference>
<comment type="caution">
    <text evidence="17">The sequence shown here is derived from an EMBL/GenBank/DDBJ whole genome shotgun (WGS) entry which is preliminary data.</text>
</comment>
<dbReference type="InterPro" id="IPR000687">
    <property type="entry name" value="RIO_kinase"/>
</dbReference>
<evidence type="ECO:0000256" key="5">
    <source>
        <dbReference type="ARBA" id="ARBA00022679"/>
    </source>
</evidence>
<dbReference type="GO" id="GO:0004674">
    <property type="term" value="F:protein serine/threonine kinase activity"/>
    <property type="evidence" value="ECO:0007669"/>
    <property type="project" value="UniProtKB-KW"/>
</dbReference>
<organism evidence="17 18">
    <name type="scientific">Cryptosporidium xiaoi</name>
    <dbReference type="NCBI Taxonomy" id="659607"/>
    <lineage>
        <taxon>Eukaryota</taxon>
        <taxon>Sar</taxon>
        <taxon>Alveolata</taxon>
        <taxon>Apicomplexa</taxon>
        <taxon>Conoidasida</taxon>
        <taxon>Coccidia</taxon>
        <taxon>Eucoccidiorida</taxon>
        <taxon>Eimeriorina</taxon>
        <taxon>Cryptosporidiidae</taxon>
        <taxon>Cryptosporidium</taxon>
    </lineage>
</organism>
<dbReference type="GO" id="GO:0005829">
    <property type="term" value="C:cytosol"/>
    <property type="evidence" value="ECO:0007669"/>
    <property type="project" value="TreeGrafter"/>
</dbReference>
<evidence type="ECO:0000256" key="3">
    <source>
        <dbReference type="ARBA" id="ARBA00012513"/>
    </source>
</evidence>
<dbReference type="SUPFAM" id="SSF46785">
    <property type="entry name" value="Winged helix' DNA-binding domain"/>
    <property type="match status" value="1"/>
</dbReference>
<evidence type="ECO:0000313" key="18">
    <source>
        <dbReference type="Proteomes" id="UP001311799"/>
    </source>
</evidence>
<dbReference type="GO" id="GO:0005634">
    <property type="term" value="C:nucleus"/>
    <property type="evidence" value="ECO:0007669"/>
    <property type="project" value="TreeGrafter"/>
</dbReference>
<dbReference type="Proteomes" id="UP001311799">
    <property type="component" value="Unassembled WGS sequence"/>
</dbReference>
<comment type="similarity">
    <text evidence="2">Belongs to the protein kinase superfamily. RIO-type Ser/Thr kinase family.</text>
</comment>
<dbReference type="FunFam" id="1.10.10.10:FF:000053">
    <property type="entry name" value="Serine/threonine-protein kinase RIO2"/>
    <property type="match status" value="1"/>
</dbReference>
<dbReference type="PANTHER" id="PTHR45852:SF1">
    <property type="entry name" value="SERINE_THREONINE-PROTEIN KINASE RIO2"/>
    <property type="match status" value="1"/>
</dbReference>
<keyword evidence="10" id="KW-0460">Magnesium</keyword>
<dbReference type="GO" id="GO:0030490">
    <property type="term" value="P:maturation of SSU-rRNA"/>
    <property type="evidence" value="ECO:0007669"/>
    <property type="project" value="TreeGrafter"/>
</dbReference>
<feature type="region of interest" description="Disordered" evidence="15">
    <location>
        <begin position="335"/>
        <end position="374"/>
    </location>
</feature>
<keyword evidence="7" id="KW-0547">Nucleotide-binding</keyword>
<dbReference type="PROSITE" id="PS01245">
    <property type="entry name" value="RIO1"/>
    <property type="match status" value="1"/>
</dbReference>
<dbReference type="Pfam" id="PF09202">
    <property type="entry name" value="Rio2_N"/>
    <property type="match status" value="1"/>
</dbReference>
<evidence type="ECO:0000256" key="14">
    <source>
        <dbReference type="ARBA" id="ARBA00068837"/>
    </source>
</evidence>
<evidence type="ECO:0000256" key="8">
    <source>
        <dbReference type="ARBA" id="ARBA00022777"/>
    </source>
</evidence>
<sequence>MKLDVSNMKFISKDEWRILTAVEMGMRNHEYVSPQLIESIGNLRRTGTYQLLQNLLRNKLVSRVSNKYEGYKLSYLGYDFLALRALSKRGVISSVGTRIGVGKESDIHIGADESGKLVCLKLHRLGRISFRNVKNTRDYLINRKASSWLYLSRLAALKEFSCMKALYENGFDHGEVKVPEPVDWNRHAIVMELIDAVPLNSVRELEDPYGVLEKLMRMIARLADCGLIHGDFNEFNLLIDNKENITLIDFPQIINTNHINAETYFTRDVNCIIDLFRKRFGIQVTDFPKFEDIIIDQNTSNSAVINIEGIDKDMNKLNYLNQVIKDKVDIQTEEVNNNEEDEDGECREYDCEDDYRDEENDGRSTTSDSQEECDNQERARIINERMNNIWLPKRNKIDKSKIKKYVVSNYQKHQNANRNSGSKKSREYRRTKAMIENIKNDY</sequence>
<dbReference type="Gene3D" id="1.10.10.10">
    <property type="entry name" value="Winged helix-like DNA-binding domain superfamily/Winged helix DNA-binding domain"/>
    <property type="match status" value="1"/>
</dbReference>
<dbReference type="GO" id="GO:0030688">
    <property type="term" value="C:preribosome, small subunit precursor"/>
    <property type="evidence" value="ECO:0007669"/>
    <property type="project" value="TreeGrafter"/>
</dbReference>
<dbReference type="Gene3D" id="1.10.510.10">
    <property type="entry name" value="Transferase(Phosphotransferase) domain 1"/>
    <property type="match status" value="1"/>
</dbReference>
<evidence type="ECO:0000256" key="12">
    <source>
        <dbReference type="ARBA" id="ARBA00048679"/>
    </source>
</evidence>
<evidence type="ECO:0000256" key="6">
    <source>
        <dbReference type="ARBA" id="ARBA00022723"/>
    </source>
</evidence>
<comment type="catalytic activity">
    <reaction evidence="12">
        <text>L-seryl-[protein] + ATP = O-phospho-L-seryl-[protein] + ADP + H(+)</text>
        <dbReference type="Rhea" id="RHEA:17989"/>
        <dbReference type="Rhea" id="RHEA-COMP:9863"/>
        <dbReference type="Rhea" id="RHEA-COMP:11604"/>
        <dbReference type="ChEBI" id="CHEBI:15378"/>
        <dbReference type="ChEBI" id="CHEBI:29999"/>
        <dbReference type="ChEBI" id="CHEBI:30616"/>
        <dbReference type="ChEBI" id="CHEBI:83421"/>
        <dbReference type="ChEBI" id="CHEBI:456216"/>
        <dbReference type="EC" id="2.7.11.1"/>
    </reaction>
</comment>
<evidence type="ECO:0000256" key="9">
    <source>
        <dbReference type="ARBA" id="ARBA00022840"/>
    </source>
</evidence>
<keyword evidence="4" id="KW-0723">Serine/threonine-protein kinase</keyword>
<keyword evidence="18" id="KW-1185">Reference proteome</keyword>
<evidence type="ECO:0000256" key="1">
    <source>
        <dbReference type="ARBA" id="ARBA00001946"/>
    </source>
</evidence>
<dbReference type="Gene3D" id="3.30.200.20">
    <property type="entry name" value="Phosphorylase Kinase, domain 1"/>
    <property type="match status" value="1"/>
</dbReference>
<dbReference type="FunFam" id="3.30.200.20:FF:000052">
    <property type="entry name" value="Serine/threonine-protein kinase RIO2"/>
    <property type="match status" value="1"/>
</dbReference>
<dbReference type="SUPFAM" id="SSF56112">
    <property type="entry name" value="Protein kinase-like (PK-like)"/>
    <property type="match status" value="1"/>
</dbReference>
<evidence type="ECO:0000313" key="17">
    <source>
        <dbReference type="EMBL" id="KAK6589879.1"/>
    </source>
</evidence>
<dbReference type="InterPro" id="IPR036388">
    <property type="entry name" value="WH-like_DNA-bd_sf"/>
</dbReference>
<evidence type="ECO:0000256" key="7">
    <source>
        <dbReference type="ARBA" id="ARBA00022741"/>
    </source>
</evidence>
<comment type="cofactor">
    <cofactor evidence="1">
        <name>Mg(2+)</name>
        <dbReference type="ChEBI" id="CHEBI:18420"/>
    </cofactor>
</comment>
<evidence type="ECO:0000256" key="15">
    <source>
        <dbReference type="SAM" id="MobiDB-lite"/>
    </source>
</evidence>
<evidence type="ECO:0000259" key="16">
    <source>
        <dbReference type="SMART" id="SM00090"/>
    </source>
</evidence>
<dbReference type="EMBL" id="JAWDEY010000010">
    <property type="protein sequence ID" value="KAK6589879.1"/>
    <property type="molecule type" value="Genomic_DNA"/>
</dbReference>
<dbReference type="InterPro" id="IPR015285">
    <property type="entry name" value="RIO2_wHTH_N"/>
</dbReference>
<keyword evidence="5" id="KW-0808">Transferase</keyword>
<feature type="compositionally biased region" description="Acidic residues" evidence="15">
    <location>
        <begin position="336"/>
        <end position="360"/>
    </location>
</feature>
<proteinExistence type="inferred from homology"/>
<evidence type="ECO:0000256" key="4">
    <source>
        <dbReference type="ARBA" id="ARBA00022527"/>
    </source>
</evidence>
<dbReference type="InterPro" id="IPR018934">
    <property type="entry name" value="RIO_dom"/>
</dbReference>
<dbReference type="SMART" id="SM00090">
    <property type="entry name" value="RIO"/>
    <property type="match status" value="1"/>
</dbReference>
<dbReference type="InterPro" id="IPR036390">
    <property type="entry name" value="WH_DNA-bd_sf"/>
</dbReference>
<evidence type="ECO:0000256" key="2">
    <source>
        <dbReference type="ARBA" id="ARBA00009196"/>
    </source>
</evidence>
<dbReference type="AlphaFoldDB" id="A0AAV9Y0I1"/>
<comment type="catalytic activity">
    <reaction evidence="11">
        <text>L-threonyl-[protein] + ATP = O-phospho-L-threonyl-[protein] + ADP + H(+)</text>
        <dbReference type="Rhea" id="RHEA:46608"/>
        <dbReference type="Rhea" id="RHEA-COMP:11060"/>
        <dbReference type="Rhea" id="RHEA-COMP:11605"/>
        <dbReference type="ChEBI" id="CHEBI:15378"/>
        <dbReference type="ChEBI" id="CHEBI:30013"/>
        <dbReference type="ChEBI" id="CHEBI:30616"/>
        <dbReference type="ChEBI" id="CHEBI:61977"/>
        <dbReference type="ChEBI" id="CHEBI:456216"/>
        <dbReference type="EC" id="2.7.11.1"/>
    </reaction>
</comment>
<keyword evidence="9" id="KW-0067">ATP-binding</keyword>
<dbReference type="GO" id="GO:0005524">
    <property type="term" value="F:ATP binding"/>
    <property type="evidence" value="ECO:0007669"/>
    <property type="project" value="UniProtKB-KW"/>
</dbReference>
<reference evidence="17 18" key="1">
    <citation type="submission" date="2023-10" db="EMBL/GenBank/DDBJ databases">
        <title>Comparative genomics analysis reveals potential genetic determinants of host preference in Cryptosporidium xiaoi.</title>
        <authorList>
            <person name="Xiao L."/>
            <person name="Li J."/>
        </authorList>
    </citation>
    <scope>NUCLEOTIDE SEQUENCE [LARGE SCALE GENOMIC DNA]</scope>
    <source>
        <strain evidence="17 18">52996</strain>
    </source>
</reference>
<accession>A0AAV9Y0I1</accession>
<keyword evidence="8" id="KW-0418">Kinase</keyword>
<evidence type="ECO:0000256" key="13">
    <source>
        <dbReference type="ARBA" id="ARBA00068353"/>
    </source>
</evidence>
<dbReference type="PANTHER" id="PTHR45852">
    <property type="entry name" value="SER/THR-PROTEIN KINASE RIO2"/>
    <property type="match status" value="1"/>
</dbReference>
<dbReference type="InterPro" id="IPR030484">
    <property type="entry name" value="Rio2"/>
</dbReference>